<dbReference type="EMBL" id="VIRS01000018">
    <property type="protein sequence ID" value="TQS42380.1"/>
    <property type="molecule type" value="Genomic_DNA"/>
</dbReference>
<evidence type="ECO:0000313" key="3">
    <source>
        <dbReference type="EMBL" id="TQS42380.1"/>
    </source>
</evidence>
<evidence type="ECO:0000256" key="2">
    <source>
        <dbReference type="SAM" id="Phobius"/>
    </source>
</evidence>
<organism evidence="3 4">
    <name type="scientific">Cryptosporangium phraense</name>
    <dbReference type="NCBI Taxonomy" id="2593070"/>
    <lineage>
        <taxon>Bacteria</taxon>
        <taxon>Bacillati</taxon>
        <taxon>Actinomycetota</taxon>
        <taxon>Actinomycetes</taxon>
        <taxon>Cryptosporangiales</taxon>
        <taxon>Cryptosporangiaceae</taxon>
        <taxon>Cryptosporangium</taxon>
    </lineage>
</organism>
<dbReference type="InterPro" id="IPR000760">
    <property type="entry name" value="Inositol_monophosphatase-like"/>
</dbReference>
<dbReference type="GO" id="GO:0008934">
    <property type="term" value="F:inositol monophosphate 1-phosphatase activity"/>
    <property type="evidence" value="ECO:0007669"/>
    <property type="project" value="TreeGrafter"/>
</dbReference>
<dbReference type="Gene3D" id="3.30.540.10">
    <property type="entry name" value="Fructose-1,6-Bisphosphatase, subunit A, domain 1"/>
    <property type="match status" value="1"/>
</dbReference>
<accession>A0A545AM94</accession>
<keyword evidence="2" id="KW-0472">Membrane</keyword>
<reference evidence="3 4" key="1">
    <citation type="submission" date="2019-07" db="EMBL/GenBank/DDBJ databases">
        <title>Cryptosporangium phraense sp. nov., isolated from plant litter.</title>
        <authorList>
            <person name="Suriyachadkun C."/>
        </authorList>
    </citation>
    <scope>NUCLEOTIDE SEQUENCE [LARGE SCALE GENOMIC DNA]</scope>
    <source>
        <strain evidence="3 4">A-T 5661</strain>
    </source>
</reference>
<evidence type="ECO:0000256" key="1">
    <source>
        <dbReference type="PIRSR" id="PIRSR600760-2"/>
    </source>
</evidence>
<dbReference type="InParanoid" id="A0A545AM94"/>
<keyword evidence="1" id="KW-0460">Magnesium</keyword>
<feature type="binding site" evidence="1">
    <location>
        <position position="34"/>
    </location>
    <ligand>
        <name>Mg(2+)</name>
        <dbReference type="ChEBI" id="CHEBI:18420"/>
        <label>1</label>
        <note>catalytic</note>
    </ligand>
</feature>
<proteinExistence type="predicted"/>
<dbReference type="GO" id="GO:0046872">
    <property type="term" value="F:metal ion binding"/>
    <property type="evidence" value="ECO:0007669"/>
    <property type="project" value="UniProtKB-KW"/>
</dbReference>
<dbReference type="OrthoDB" id="9785695at2"/>
<dbReference type="AlphaFoldDB" id="A0A545AM94"/>
<dbReference type="PANTHER" id="PTHR20854:SF4">
    <property type="entry name" value="INOSITOL-1-MONOPHOSPHATASE-RELATED"/>
    <property type="match status" value="1"/>
</dbReference>
<dbReference type="SUPFAM" id="SSF56655">
    <property type="entry name" value="Carbohydrate phosphatase"/>
    <property type="match status" value="1"/>
</dbReference>
<gene>
    <name evidence="3" type="ORF">FL583_24000</name>
</gene>
<dbReference type="GO" id="GO:0006020">
    <property type="term" value="P:inositol metabolic process"/>
    <property type="evidence" value="ECO:0007669"/>
    <property type="project" value="TreeGrafter"/>
</dbReference>
<keyword evidence="4" id="KW-1185">Reference proteome</keyword>
<feature type="transmembrane region" description="Helical" evidence="2">
    <location>
        <begin position="140"/>
        <end position="160"/>
    </location>
</feature>
<evidence type="ECO:0000313" key="4">
    <source>
        <dbReference type="Proteomes" id="UP000317982"/>
    </source>
</evidence>
<dbReference type="PANTHER" id="PTHR20854">
    <property type="entry name" value="INOSITOL MONOPHOSPHATASE"/>
    <property type="match status" value="1"/>
</dbReference>
<dbReference type="RefSeq" id="WP_142707070.1">
    <property type="nucleotide sequence ID" value="NZ_VIRS01000018.1"/>
</dbReference>
<keyword evidence="2" id="KW-0812">Transmembrane</keyword>
<dbReference type="GO" id="GO:0007165">
    <property type="term" value="P:signal transduction"/>
    <property type="evidence" value="ECO:0007669"/>
    <property type="project" value="TreeGrafter"/>
</dbReference>
<protein>
    <submittedName>
        <fullName evidence="3">Uncharacterized protein</fullName>
    </submittedName>
</protein>
<dbReference type="Pfam" id="PF00459">
    <property type="entry name" value="Inositol_P"/>
    <property type="match status" value="1"/>
</dbReference>
<keyword evidence="1" id="KW-0479">Metal-binding</keyword>
<comment type="cofactor">
    <cofactor evidence="1">
        <name>Mg(2+)</name>
        <dbReference type="ChEBI" id="CHEBI:18420"/>
    </cofactor>
</comment>
<sequence>MHLIQVVRDLLPGVQWFDEDTGAEVPPGQWWVVDGAEGAVNFVRGLPDWAVTITLLNDGVPELTVVRQPIGDLTYTAVRGGGAFLDGRPLRVSAKTDLDAAIVTASQAGNTPEVHARFGRTFAALSDRALLVRNTVPTTFPLLVVASGLHAAVLAALAWLA</sequence>
<name>A0A545AM94_9ACTN</name>
<dbReference type="PRINTS" id="PR00377">
    <property type="entry name" value="IMPHPHTASES"/>
</dbReference>
<keyword evidence="2" id="KW-1133">Transmembrane helix</keyword>
<comment type="caution">
    <text evidence="3">The sequence shown here is derived from an EMBL/GenBank/DDBJ whole genome shotgun (WGS) entry which is preliminary data.</text>
</comment>
<dbReference type="Proteomes" id="UP000317982">
    <property type="component" value="Unassembled WGS sequence"/>
</dbReference>